<evidence type="ECO:0000313" key="8">
    <source>
        <dbReference type="Proteomes" id="UP001195903"/>
    </source>
</evidence>
<evidence type="ECO:0000256" key="6">
    <source>
        <dbReference type="RuleBase" id="RU363076"/>
    </source>
</evidence>
<dbReference type="CDD" id="cd06662">
    <property type="entry name" value="SURF1"/>
    <property type="match status" value="1"/>
</dbReference>
<evidence type="ECO:0000256" key="3">
    <source>
        <dbReference type="ARBA" id="ARBA00022692"/>
    </source>
</evidence>
<reference evidence="7 8" key="1">
    <citation type="submission" date="2021-05" db="EMBL/GenBank/DDBJ databases">
        <title>Shewanella sp. JM162201.</title>
        <authorList>
            <person name="Xu S."/>
            <person name="Li A."/>
        </authorList>
    </citation>
    <scope>NUCLEOTIDE SEQUENCE [LARGE SCALE GENOMIC DNA]</scope>
    <source>
        <strain evidence="7 8">JM162201</strain>
    </source>
</reference>
<comment type="caution">
    <text evidence="7">The sequence shown here is derived from an EMBL/GenBank/DDBJ whole genome shotgun (WGS) entry which is preliminary data.</text>
</comment>
<dbReference type="InterPro" id="IPR002994">
    <property type="entry name" value="Surf1/Shy1"/>
</dbReference>
<sequence>MDAPGVRPTWVGKLLILFTLVLFCGLVKLGFWQLSRADEKAALLAEQESRFQATPLNMDSLISRPLAEAEGAKLEVTGELLSTPTVLLDNQVLDGKVGYLAYRFMQVPGFEALLPVELGFVEAGSDRRALPRLEATTGELTLRGRLYRRSINPMSAGLNLEPGEPARIQALDMPALAKAMKLTLLDIGLQPDTLATPALPRRWMPVNMSVEKHLGYAIQWFSLAAALLILMLIYGIKNRRRQT</sequence>
<name>A0ABS5V412_9GAMM</name>
<comment type="similarity">
    <text evidence="2 6">Belongs to the SURF1 family.</text>
</comment>
<keyword evidence="5 6" id="KW-0472">Membrane</keyword>
<evidence type="ECO:0000256" key="2">
    <source>
        <dbReference type="ARBA" id="ARBA00007165"/>
    </source>
</evidence>
<dbReference type="RefSeq" id="WP_214507400.1">
    <property type="nucleotide sequence ID" value="NZ_JAHEPS010000004.1"/>
</dbReference>
<dbReference type="Proteomes" id="UP001195903">
    <property type="component" value="Unassembled WGS sequence"/>
</dbReference>
<evidence type="ECO:0000256" key="5">
    <source>
        <dbReference type="ARBA" id="ARBA00023136"/>
    </source>
</evidence>
<accession>A0ABS5V412</accession>
<dbReference type="Pfam" id="PF02104">
    <property type="entry name" value="SURF1"/>
    <property type="match status" value="1"/>
</dbReference>
<dbReference type="PANTHER" id="PTHR23427">
    <property type="entry name" value="SURFEIT LOCUS PROTEIN"/>
    <property type="match status" value="1"/>
</dbReference>
<feature type="transmembrane region" description="Helical" evidence="6">
    <location>
        <begin position="214"/>
        <end position="236"/>
    </location>
</feature>
<keyword evidence="6" id="KW-1003">Cell membrane</keyword>
<gene>
    <name evidence="7" type="ORF">KJI95_11760</name>
</gene>
<keyword evidence="8" id="KW-1185">Reference proteome</keyword>
<comment type="caution">
    <text evidence="6">Lacks conserved residue(s) required for the propagation of feature annotation.</text>
</comment>
<keyword evidence="4 6" id="KW-1133">Transmembrane helix</keyword>
<dbReference type="EMBL" id="JAHEPS010000004">
    <property type="protein sequence ID" value="MBT1445197.1"/>
    <property type="molecule type" value="Genomic_DNA"/>
</dbReference>
<evidence type="ECO:0000256" key="1">
    <source>
        <dbReference type="ARBA" id="ARBA00004370"/>
    </source>
</evidence>
<dbReference type="InterPro" id="IPR045214">
    <property type="entry name" value="Surf1/Surf4"/>
</dbReference>
<protein>
    <recommendedName>
        <fullName evidence="6">SURF1-like protein</fullName>
    </recommendedName>
</protein>
<evidence type="ECO:0000313" key="7">
    <source>
        <dbReference type="EMBL" id="MBT1445197.1"/>
    </source>
</evidence>
<proteinExistence type="inferred from homology"/>
<keyword evidence="3 6" id="KW-0812">Transmembrane</keyword>
<evidence type="ECO:0000256" key="4">
    <source>
        <dbReference type="ARBA" id="ARBA00022989"/>
    </source>
</evidence>
<dbReference type="PANTHER" id="PTHR23427:SF2">
    <property type="entry name" value="SURFEIT LOCUS PROTEIN 1"/>
    <property type="match status" value="1"/>
</dbReference>
<comment type="subcellular location">
    <subcellularLocation>
        <location evidence="6">Cell membrane</location>
        <topology evidence="6">Multi-pass membrane protein</topology>
    </subcellularLocation>
    <subcellularLocation>
        <location evidence="1">Membrane</location>
    </subcellularLocation>
</comment>
<organism evidence="7 8">
    <name type="scientific">Shewanella jiangmenensis</name>
    <dbReference type="NCBI Taxonomy" id="2837387"/>
    <lineage>
        <taxon>Bacteria</taxon>
        <taxon>Pseudomonadati</taxon>
        <taxon>Pseudomonadota</taxon>
        <taxon>Gammaproteobacteria</taxon>
        <taxon>Alteromonadales</taxon>
        <taxon>Shewanellaceae</taxon>
        <taxon>Shewanella</taxon>
    </lineage>
</organism>
<dbReference type="PROSITE" id="PS50895">
    <property type="entry name" value="SURF1"/>
    <property type="match status" value="1"/>
</dbReference>